<feature type="compositionally biased region" description="Polar residues" evidence="1">
    <location>
        <begin position="979"/>
        <end position="992"/>
    </location>
</feature>
<dbReference type="PANTHER" id="PTHR33067:SF31">
    <property type="entry name" value="RNA-DIRECTED DNA POLYMERASE"/>
    <property type="match status" value="1"/>
</dbReference>
<reference evidence="2 3" key="1">
    <citation type="submission" date="2020-12" db="EMBL/GenBank/DDBJ databases">
        <title>Concerted genomic and epigenomic changes stabilize Arabidopsis allopolyploids.</title>
        <authorList>
            <person name="Chen Z."/>
        </authorList>
    </citation>
    <scope>NUCLEOTIDE SEQUENCE [LARGE SCALE GENOMIC DNA]</scope>
    <source>
        <strain evidence="2">As9502</strain>
        <tissue evidence="2">Leaf</tissue>
    </source>
</reference>
<dbReference type="Proteomes" id="UP000694251">
    <property type="component" value="Chromosome 10"/>
</dbReference>
<comment type="caution">
    <text evidence="2">The sequence shown here is derived from an EMBL/GenBank/DDBJ whole genome shotgun (WGS) entry which is preliminary data.</text>
</comment>
<gene>
    <name evidence="2" type="ORF">ISN44_As10g009280</name>
</gene>
<organism evidence="2 3">
    <name type="scientific">Arabidopsis suecica</name>
    <name type="common">Swedish thale-cress</name>
    <name type="synonym">Cardaminopsis suecica</name>
    <dbReference type="NCBI Taxonomy" id="45249"/>
    <lineage>
        <taxon>Eukaryota</taxon>
        <taxon>Viridiplantae</taxon>
        <taxon>Streptophyta</taxon>
        <taxon>Embryophyta</taxon>
        <taxon>Tracheophyta</taxon>
        <taxon>Spermatophyta</taxon>
        <taxon>Magnoliopsida</taxon>
        <taxon>eudicotyledons</taxon>
        <taxon>Gunneridae</taxon>
        <taxon>Pentapetalae</taxon>
        <taxon>rosids</taxon>
        <taxon>malvids</taxon>
        <taxon>Brassicales</taxon>
        <taxon>Brassicaceae</taxon>
        <taxon>Camelineae</taxon>
        <taxon>Arabidopsis</taxon>
    </lineage>
</organism>
<feature type="region of interest" description="Disordered" evidence="1">
    <location>
        <begin position="564"/>
        <end position="583"/>
    </location>
</feature>
<feature type="compositionally biased region" description="Polar residues" evidence="1">
    <location>
        <begin position="278"/>
        <end position="294"/>
    </location>
</feature>
<feature type="region of interest" description="Disordered" evidence="1">
    <location>
        <begin position="979"/>
        <end position="1010"/>
    </location>
</feature>
<dbReference type="OrthoDB" id="1934381at2759"/>
<dbReference type="PANTHER" id="PTHR33067">
    <property type="entry name" value="RNA-DIRECTED DNA POLYMERASE-RELATED"/>
    <property type="match status" value="1"/>
</dbReference>
<evidence type="ECO:0000313" key="2">
    <source>
        <dbReference type="EMBL" id="KAG7564162.1"/>
    </source>
</evidence>
<feature type="compositionally biased region" description="Basic and acidic residues" evidence="1">
    <location>
        <begin position="569"/>
        <end position="583"/>
    </location>
</feature>
<dbReference type="EMBL" id="JAEFBJ010000010">
    <property type="protein sequence ID" value="KAG7564162.1"/>
    <property type="molecule type" value="Genomic_DNA"/>
</dbReference>
<feature type="region of interest" description="Disordered" evidence="1">
    <location>
        <begin position="237"/>
        <end position="295"/>
    </location>
</feature>
<evidence type="ECO:0000256" key="1">
    <source>
        <dbReference type="SAM" id="MobiDB-lite"/>
    </source>
</evidence>
<protein>
    <submittedName>
        <fullName evidence="2">Uncharacterized protein</fullName>
    </submittedName>
</protein>
<accession>A0A8T1ZTK3</accession>
<proteinExistence type="predicted"/>
<dbReference type="CDD" id="cd00303">
    <property type="entry name" value="retropepsin_like"/>
    <property type="match status" value="1"/>
</dbReference>
<keyword evidence="3" id="KW-1185">Reference proteome</keyword>
<name>A0A8T1ZTK3_ARASU</name>
<feature type="compositionally biased region" description="Polar residues" evidence="1">
    <location>
        <begin position="237"/>
        <end position="249"/>
    </location>
</feature>
<evidence type="ECO:0000313" key="3">
    <source>
        <dbReference type="Proteomes" id="UP000694251"/>
    </source>
</evidence>
<sequence>MWYLPITYSLKRLYQSERTTKAMRWHVEHRRLGEITHPKDAEAWRHFQLVHLDFAYERQHPKRSLDVFLLPLIYELQMLLEHAVEAYDVSYDVDGASMLTQFNDFGVARTPDVGDVMHTEKNFLGNLMNTVVNVQGKTKDNLKSRLDLPDIFSWGNGERFEESGNSISKYMLRMMYGLLKEPYRRTGIVDKVEKGSQFTTPGQQASIPVDSILYFGCFWSSNRAETEQKVRMLNHAFSQSTRSQPQNPNRAKPLDHNPGEASSSVSLDHHSIARPEISSPNHSTAGPEISSSVSLDREAGRITHSIPRDHHLVTRKPIYSFFTQPDKLRIRKRREAEETTRSPPHDIYSIAPLDRRVAGPIHLVFTPDHSIARRSTPSNQLYRLISDWSAKALLLPVICIHDDQEQPNNIGAGDFPHNHNQRHGIVPPPVQNNNFEIKSGLIAMVQGNKFHGLPMEDPLDHLDEFERLCGLTKINGVSEDGFKLRLFPFSLGDKAHLWEKTLRQGYQTKCPHHGFEKASLLSILYRGVVPKIRMLLDTASNGNFLNKDVGEGWELVENLAQSDGNYNEDNDRSIRTSPDTDDKHRREMKALNDKLDKLLQIEISVVELDYSAQPLHQTQSALEEKAAIIERMVKRFKPTPSPSLALSWTFRKTWKDRYESLAEKQIDEMEAVMPLIEVLKLIPDLHRDVRNLILERLNIYQYSGDEYDANPIQATDERIIQEKLEDPESFTLPCSIRQLTFSNCLCDLGASVSLMLLSVARKLGFVQYKPCDITLILADRTSRRPFSLLEDVPVMINGVEVPTDFVVLEMDEESKDPLILGRPFLASVRAVIDVRYGEGFEAAKVKEPIVVQTQPSNSIARSSIPSALDWRELKKNSDLQERTIQKLTYTVKKLRDTLSHIQRGVQPQPNIDITSIGKVSSQWSEEKDYPPEEEAAYFEERGIEYSAAQLSREDAEYFGCFWSSNRAETEQKVRTLNHAFSQSTRSQPQNPNRAKPLDHNPGEGSSSVSLDHHSIARPEISSPNHSIAGLEISSSVSLDREAGRITHSIPLDHHLVTRKPIYSFFTQPDKLRIRKRREAEETTRSPPHDIYSIAPLDRRVAGPIHLVFTPDHSIARRRNSKDKGSDLWVRKLGKRTRSHSTSSICITTIPNLRGPIKRKTTIPKQALEKLMEEKKQVNKKRDDEIAKKDAEMAKKDADMAKKDADMAKFMQDVLSRSKPFIGTYFHHHPNKALTFHPYCSAEKNSVANYKIYTLSQFKNLCRWSWRLVVAEARESIISEEMLLSL</sequence>